<dbReference type="EMBL" id="CAJVPT010044619">
    <property type="protein sequence ID" value="CAG8734656.1"/>
    <property type="molecule type" value="Genomic_DNA"/>
</dbReference>
<proteinExistence type="predicted"/>
<feature type="non-terminal residue" evidence="1">
    <location>
        <position position="1"/>
    </location>
</feature>
<evidence type="ECO:0000313" key="1">
    <source>
        <dbReference type="EMBL" id="CAG8734656.1"/>
    </source>
</evidence>
<keyword evidence="2" id="KW-1185">Reference proteome</keyword>
<feature type="non-terminal residue" evidence="1">
    <location>
        <position position="380"/>
    </location>
</feature>
<evidence type="ECO:0000313" key="2">
    <source>
        <dbReference type="Proteomes" id="UP000789525"/>
    </source>
</evidence>
<dbReference type="Proteomes" id="UP000789525">
    <property type="component" value="Unassembled WGS sequence"/>
</dbReference>
<comment type="caution">
    <text evidence="1">The sequence shown here is derived from an EMBL/GenBank/DDBJ whole genome shotgun (WGS) entry which is preliminary data.</text>
</comment>
<reference evidence="1" key="1">
    <citation type="submission" date="2021-06" db="EMBL/GenBank/DDBJ databases">
        <authorList>
            <person name="Kallberg Y."/>
            <person name="Tangrot J."/>
            <person name="Rosling A."/>
        </authorList>
    </citation>
    <scope>NUCLEOTIDE SEQUENCE</scope>
    <source>
        <strain evidence="1">CL356</strain>
    </source>
</reference>
<gene>
    <name evidence="1" type="ORF">ACOLOM_LOCUS11833</name>
</gene>
<sequence>EMREARDIRISRAMSWNGFGKPAIKCGAPQWCVSVVRLSGASGAENSRSHGLPRHATLIPWRRYRHGKSYITERKCHSRPARIIKMPFEDATVGSEPESEESFIFANNGEVDMAEVEDNDNSVSTGPIERITNTLQQLIERFERLQMEVENRKMRPRQRRKAIAFDDQISTDGDTDMESTSVFGSTGASSEIKSIKKTMREYARERLGISPKIPMEDWPVPDPSAVQSYNSKLPHSQGPTEEDLAIDWGTIGRTQWTKDCISIFADDFCARFEAGAFPLLQMDEINRQDIKVFFATYIIGLKRKYKKAMDDPEAAEEEREAANRRSRSSGRQTQLLEHHRFSEDVINMVRDLGPSGMSSEESEGEIGSQGRIFKIKRLQW</sequence>
<name>A0ACA9Q548_9GLOM</name>
<accession>A0ACA9Q548</accession>
<protein>
    <submittedName>
        <fullName evidence="1">9151_t:CDS:1</fullName>
    </submittedName>
</protein>
<organism evidence="1 2">
    <name type="scientific">Acaulospora colombiana</name>
    <dbReference type="NCBI Taxonomy" id="27376"/>
    <lineage>
        <taxon>Eukaryota</taxon>
        <taxon>Fungi</taxon>
        <taxon>Fungi incertae sedis</taxon>
        <taxon>Mucoromycota</taxon>
        <taxon>Glomeromycotina</taxon>
        <taxon>Glomeromycetes</taxon>
        <taxon>Diversisporales</taxon>
        <taxon>Acaulosporaceae</taxon>
        <taxon>Acaulospora</taxon>
    </lineage>
</organism>